<dbReference type="InterPro" id="IPR036388">
    <property type="entry name" value="WH-like_DNA-bd_sf"/>
</dbReference>
<dbReference type="SUPFAM" id="SSF46785">
    <property type="entry name" value="Winged helix' DNA-binding domain"/>
    <property type="match status" value="1"/>
</dbReference>
<dbReference type="EMBL" id="CGBR01000033">
    <property type="protein sequence ID" value="CFQ71842.1"/>
    <property type="molecule type" value="Genomic_DNA"/>
</dbReference>
<dbReference type="InterPro" id="IPR043129">
    <property type="entry name" value="ATPase_NBD"/>
</dbReference>
<gene>
    <name evidence="2" type="ORF">ERS137941_03497</name>
</gene>
<dbReference type="PANTHER" id="PTHR18964:SF149">
    <property type="entry name" value="BIFUNCTIONAL UDP-N-ACETYLGLUCOSAMINE 2-EPIMERASE_N-ACETYLMANNOSAMINE KINASE"/>
    <property type="match status" value="1"/>
</dbReference>
<comment type="similarity">
    <text evidence="1">Belongs to the ROK (NagC/XylR) family.</text>
</comment>
<evidence type="ECO:0000256" key="1">
    <source>
        <dbReference type="ARBA" id="ARBA00006479"/>
    </source>
</evidence>
<dbReference type="KEGG" id="yet:CH48_4009"/>
<dbReference type="Gene3D" id="3.30.420.40">
    <property type="match status" value="1"/>
</dbReference>
<accession>A0A0E1NGV5</accession>
<dbReference type="Pfam" id="PF00480">
    <property type="entry name" value="ROK"/>
    <property type="match status" value="1"/>
</dbReference>
<protein>
    <submittedName>
        <fullName evidence="2">Putative ROK-family transcriptional regulator</fullName>
    </submittedName>
</protein>
<name>A0A0E1NGV5_YEREN</name>
<proteinExistence type="inferred from homology"/>
<sequence length="363" mass="40482">MILFIHQYEHVIFLPVKLWVKKMTTVLINTTRQMKKKNIMLVTGTLKSLVSATKSDISAQTGLSLATCGTILNELCAEGEVIEESLDESRGGRPAKRYIYNPNYFSVLSVYTEGTNDSGVISSYLTSADGKKTQEYNEVYNSLTVDILINHIKDIIDKYPNIKALGLGLPGVVVDGKVLTCDITHLEGLDIAEQLNNQLGIFVQVGNDMNYTAFGFYRNYCRGTNDPVAYIFMPPRHCAGCGMVISGKMLRGASQFAGEVSKLPFYNNLTNGKNTNFHHTPEFERLLHITSSLIVIINPVTIAVSGNNIDQACIDALAIELLKKFDSKHIPQFVYRDCIKSDYHKGISEYTLDAYNNFRVFDS</sequence>
<dbReference type="PANTHER" id="PTHR18964">
    <property type="entry name" value="ROK (REPRESSOR, ORF, KINASE) FAMILY"/>
    <property type="match status" value="1"/>
</dbReference>
<dbReference type="CDD" id="cd23763">
    <property type="entry name" value="ASKHA_ATPase_ROK"/>
    <property type="match status" value="1"/>
</dbReference>
<dbReference type="Proteomes" id="UP000048841">
    <property type="component" value="Unassembled WGS sequence"/>
</dbReference>
<evidence type="ECO:0000313" key="2">
    <source>
        <dbReference type="EMBL" id="CFQ71842.1"/>
    </source>
</evidence>
<dbReference type="InterPro" id="IPR036390">
    <property type="entry name" value="WH_DNA-bd_sf"/>
</dbReference>
<organism evidence="2 3">
    <name type="scientific">Yersinia enterocolitica</name>
    <dbReference type="NCBI Taxonomy" id="630"/>
    <lineage>
        <taxon>Bacteria</taxon>
        <taxon>Pseudomonadati</taxon>
        <taxon>Pseudomonadota</taxon>
        <taxon>Gammaproteobacteria</taxon>
        <taxon>Enterobacterales</taxon>
        <taxon>Yersiniaceae</taxon>
        <taxon>Yersinia</taxon>
    </lineage>
</organism>
<dbReference type="AlphaFoldDB" id="A0A0E1NGV5"/>
<evidence type="ECO:0000313" key="3">
    <source>
        <dbReference type="Proteomes" id="UP000048841"/>
    </source>
</evidence>
<dbReference type="Gene3D" id="1.10.10.10">
    <property type="entry name" value="Winged helix-like DNA-binding domain superfamily/Winged helix DNA-binding domain"/>
    <property type="match status" value="1"/>
</dbReference>
<dbReference type="SUPFAM" id="SSF53067">
    <property type="entry name" value="Actin-like ATPase domain"/>
    <property type="match status" value="1"/>
</dbReference>
<reference evidence="2 3" key="1">
    <citation type="submission" date="2015-03" db="EMBL/GenBank/DDBJ databases">
        <authorList>
            <person name="Murphy D."/>
        </authorList>
    </citation>
    <scope>NUCLEOTIDE SEQUENCE [LARGE SCALE GENOMIC DNA]</scope>
    <source>
        <strain evidence="2 3">IP26249</strain>
    </source>
</reference>
<dbReference type="InterPro" id="IPR000600">
    <property type="entry name" value="ROK"/>
</dbReference>